<dbReference type="Pfam" id="PF02806">
    <property type="entry name" value="Alpha-amylase_C"/>
    <property type="match status" value="1"/>
</dbReference>
<keyword evidence="14" id="KW-1185">Reference proteome</keyword>
<comment type="subunit">
    <text evidence="10">Monomer.</text>
</comment>
<comment type="function">
    <text evidence="2 10">Catalyzes the formation of the alpha-1,6-glucosidic linkages in glycogen by scission of a 1,4-alpha-linked oligosaccharide from growing alpha-1,4-glucan chains and the subsequent attachment of the oligosaccharide to the alpha-1,6 position.</text>
</comment>
<gene>
    <name evidence="10" type="primary">glgB</name>
    <name evidence="13" type="ORF">BX592_10226</name>
</gene>
<dbReference type="Gene3D" id="3.20.20.80">
    <property type="entry name" value="Glycosidases"/>
    <property type="match status" value="1"/>
</dbReference>
<dbReference type="SMART" id="SM00642">
    <property type="entry name" value="Aamy"/>
    <property type="match status" value="1"/>
</dbReference>
<evidence type="ECO:0000313" key="14">
    <source>
        <dbReference type="Proteomes" id="UP000295509"/>
    </source>
</evidence>
<evidence type="ECO:0000256" key="2">
    <source>
        <dbReference type="ARBA" id="ARBA00002953"/>
    </source>
</evidence>
<dbReference type="InterPro" id="IPR054169">
    <property type="entry name" value="GlgB_N"/>
</dbReference>
<dbReference type="SUPFAM" id="SSF51445">
    <property type="entry name" value="(Trans)glycosidases"/>
    <property type="match status" value="1"/>
</dbReference>
<dbReference type="InterPro" id="IPR037439">
    <property type="entry name" value="Branching_enzy"/>
</dbReference>
<dbReference type="InterPro" id="IPR013783">
    <property type="entry name" value="Ig-like_fold"/>
</dbReference>
<dbReference type="PIRSF" id="PIRSF000463">
    <property type="entry name" value="GlgB"/>
    <property type="match status" value="1"/>
</dbReference>
<evidence type="ECO:0000256" key="5">
    <source>
        <dbReference type="ARBA" id="ARBA00022600"/>
    </source>
</evidence>
<keyword evidence="7 10" id="KW-0808">Transferase</keyword>
<evidence type="ECO:0000256" key="10">
    <source>
        <dbReference type="HAMAP-Rule" id="MF_00685"/>
    </source>
</evidence>
<dbReference type="GO" id="GO:0005829">
    <property type="term" value="C:cytosol"/>
    <property type="evidence" value="ECO:0007669"/>
    <property type="project" value="TreeGrafter"/>
</dbReference>
<dbReference type="AlphaFoldDB" id="A0A4R8M187"/>
<dbReference type="CDD" id="cd02855">
    <property type="entry name" value="E_set_GBE_prok_N"/>
    <property type="match status" value="1"/>
</dbReference>
<dbReference type="RefSeq" id="WP_134190041.1">
    <property type="nucleotide sequence ID" value="NZ_JBHLUW010000035.1"/>
</dbReference>
<dbReference type="PANTHER" id="PTHR43651">
    <property type="entry name" value="1,4-ALPHA-GLUCAN-BRANCHING ENZYME"/>
    <property type="match status" value="1"/>
</dbReference>
<dbReference type="GO" id="GO:0005978">
    <property type="term" value="P:glycogen biosynthetic process"/>
    <property type="evidence" value="ECO:0007669"/>
    <property type="project" value="UniProtKB-UniRule"/>
</dbReference>
<dbReference type="EC" id="2.4.1.18" evidence="10"/>
<keyword evidence="8 10" id="KW-0320">Glycogen biosynthesis</keyword>
<evidence type="ECO:0000256" key="11">
    <source>
        <dbReference type="PIRSR" id="PIRSR000463-1"/>
    </source>
</evidence>
<dbReference type="InterPro" id="IPR006407">
    <property type="entry name" value="GlgB"/>
</dbReference>
<feature type="domain" description="Glycosyl hydrolase family 13 catalytic" evidence="12">
    <location>
        <begin position="265"/>
        <end position="625"/>
    </location>
</feature>
<dbReference type="Gene3D" id="2.60.40.10">
    <property type="entry name" value="Immunoglobulins"/>
    <property type="match status" value="1"/>
</dbReference>
<dbReference type="OrthoDB" id="9800174at2"/>
<feature type="active site" description="Proton donor" evidence="10 11">
    <location>
        <position position="479"/>
    </location>
</feature>
<dbReference type="GO" id="GO:0004553">
    <property type="term" value="F:hydrolase activity, hydrolyzing O-glycosyl compounds"/>
    <property type="evidence" value="ECO:0007669"/>
    <property type="project" value="InterPro"/>
</dbReference>
<accession>A0A4R8M187</accession>
<dbReference type="SUPFAM" id="SSF51011">
    <property type="entry name" value="Glycosyl hydrolase domain"/>
    <property type="match status" value="1"/>
</dbReference>
<dbReference type="InterPro" id="IPR013780">
    <property type="entry name" value="Glyco_hydro_b"/>
</dbReference>
<reference evidence="13 14" key="1">
    <citation type="submission" date="2019-03" db="EMBL/GenBank/DDBJ databases">
        <title>Genomic Encyclopedia of Type Strains, Phase III (KMG-III): the genomes of soil and plant-associated and newly described type strains.</title>
        <authorList>
            <person name="Whitman W."/>
        </authorList>
    </citation>
    <scope>NUCLEOTIDE SEQUENCE [LARGE SCALE GENOMIC DNA]</scope>
    <source>
        <strain evidence="13 14">LMG 29544</strain>
    </source>
</reference>
<organism evidence="13 14">
    <name type="scientific">Paraburkholderia rhizosphaerae</name>
    <dbReference type="NCBI Taxonomy" id="480658"/>
    <lineage>
        <taxon>Bacteria</taxon>
        <taxon>Pseudomonadati</taxon>
        <taxon>Pseudomonadota</taxon>
        <taxon>Betaproteobacteria</taxon>
        <taxon>Burkholderiales</taxon>
        <taxon>Burkholderiaceae</taxon>
        <taxon>Paraburkholderia</taxon>
    </lineage>
</organism>
<comment type="similarity">
    <text evidence="4 10">Belongs to the glycosyl hydrolase 13 family. GlgB subfamily.</text>
</comment>
<evidence type="ECO:0000256" key="9">
    <source>
        <dbReference type="ARBA" id="ARBA00023277"/>
    </source>
</evidence>
<dbReference type="InterPro" id="IPR017853">
    <property type="entry name" value="GH"/>
</dbReference>
<keyword evidence="5 10" id="KW-0321">Glycogen metabolism</keyword>
<dbReference type="CDD" id="cd11322">
    <property type="entry name" value="AmyAc_Glg_BE"/>
    <property type="match status" value="1"/>
</dbReference>
<dbReference type="Pfam" id="PF22019">
    <property type="entry name" value="GlgB_N"/>
    <property type="match status" value="1"/>
</dbReference>
<dbReference type="NCBIfam" id="TIGR01515">
    <property type="entry name" value="branching_enzym"/>
    <property type="match status" value="1"/>
</dbReference>
<dbReference type="InterPro" id="IPR006048">
    <property type="entry name" value="A-amylase/branching_C"/>
</dbReference>
<dbReference type="InterPro" id="IPR014756">
    <property type="entry name" value="Ig_E-set"/>
</dbReference>
<sequence length="745" mass="83542">MSEQSNIHHAAESAMAGLHPLDINALVDARHPDPFSQLGMHQTDAGPVVRAMLPNAARVSAVARDDGRLLGELHPVHPGGLFAGLVSDAVPYRLRIDWHGPVQEIDDTYSFGPVLGDEPLQRVAWGDPYAVLECLGSRPFVVDGVHGVRFAVWAPNARRVSVVGDFNSWDGRRHPMRLRHQAGVWELFVPQIGAGTRYKYEMLTRDGHPLPLKADPCAMQTEKPPATASVVAHVDKIEQFAWTDREWMDSRGNLQTPQTPVSIYEVHAESWLRIAEQGHRGLDWSELADRLIPYAKGMGFTHIEFMPIAEHPFGGSWGYQPLSQFAPSARFGSPEQFAGFVNRAHEAGLGVILDWVPAHFPNDSHGLVQFDGTPLYEHSDPREGYHQDWNTMIYNLGRNEVSAFLIASALAWLMRYHVDGLRVDAVASMLYRDYSRAAGEWVPNIYGGRENLESIAFLKRLNHEVQHMPGVHGAMTVAEESTAWPGVTAPVDSGGLGFQFKWNMGWMHDTLHYMHEDPVHRRWHHHNMTFGMVYAYSERFVLPLSHDEVVHGKGSLLGKMPGDRWQRFANLRAYFGFMWTHPGKKLMFMGGEFGQMAEFDHDGSPHWHLLDDDLHHGVQKLVRDLNRMYRGEPALYQMDSEPGGFEWIIGDDAANSVYAFRRMDGAGREIVAICNFTPVPRHHYRIGMSRHGRWSEILNTDAAVYGGSNVGNGGLIFTEDVPSHGRPQSASLILPPLATVVLRAD</sequence>
<dbReference type="NCBIfam" id="NF003811">
    <property type="entry name" value="PRK05402.1"/>
    <property type="match status" value="1"/>
</dbReference>
<comment type="catalytic activity">
    <reaction evidence="1 10">
        <text>Transfers a segment of a (1-&gt;4)-alpha-D-glucan chain to a primary hydroxy group in a similar glucan chain.</text>
        <dbReference type="EC" id="2.4.1.18"/>
    </reaction>
</comment>
<evidence type="ECO:0000313" key="13">
    <source>
        <dbReference type="EMBL" id="TDY53880.1"/>
    </source>
</evidence>
<dbReference type="Pfam" id="PF02922">
    <property type="entry name" value="CBM_48"/>
    <property type="match status" value="1"/>
</dbReference>
<name>A0A4R8M187_9BURK</name>
<dbReference type="SUPFAM" id="SSF81296">
    <property type="entry name" value="E set domains"/>
    <property type="match status" value="2"/>
</dbReference>
<dbReference type="Proteomes" id="UP000295509">
    <property type="component" value="Unassembled WGS sequence"/>
</dbReference>
<comment type="caution">
    <text evidence="13">The sequence shown here is derived from an EMBL/GenBank/DDBJ whole genome shotgun (WGS) entry which is preliminary data.</text>
</comment>
<dbReference type="GO" id="GO:0043169">
    <property type="term" value="F:cation binding"/>
    <property type="evidence" value="ECO:0007669"/>
    <property type="project" value="InterPro"/>
</dbReference>
<evidence type="ECO:0000256" key="3">
    <source>
        <dbReference type="ARBA" id="ARBA00004964"/>
    </source>
</evidence>
<dbReference type="FunFam" id="2.60.40.10:FF:000169">
    <property type="entry name" value="1,4-alpha-glucan branching enzyme GlgB"/>
    <property type="match status" value="1"/>
</dbReference>
<keyword evidence="9 10" id="KW-0119">Carbohydrate metabolism</keyword>
<dbReference type="InterPro" id="IPR006047">
    <property type="entry name" value="GH13_cat_dom"/>
</dbReference>
<proteinExistence type="inferred from homology"/>
<evidence type="ECO:0000256" key="4">
    <source>
        <dbReference type="ARBA" id="ARBA00009000"/>
    </source>
</evidence>
<protein>
    <recommendedName>
        <fullName evidence="10">1,4-alpha-glucan branching enzyme GlgB</fullName>
        <ecNumber evidence="10">2.4.1.18</ecNumber>
    </recommendedName>
    <alternativeName>
        <fullName evidence="10">1,4-alpha-D-glucan:1,4-alpha-D-glucan 6-glucosyl-transferase</fullName>
    </alternativeName>
    <alternativeName>
        <fullName evidence="10">Alpha-(1-&gt;4)-glucan branching enzyme</fullName>
    </alternativeName>
    <alternativeName>
        <fullName evidence="10">Glycogen branching enzyme</fullName>
        <shortName evidence="10">BE</shortName>
    </alternativeName>
</protein>
<dbReference type="InterPro" id="IPR004193">
    <property type="entry name" value="Glyco_hydro_13_N"/>
</dbReference>
<dbReference type="GO" id="GO:0003844">
    <property type="term" value="F:1,4-alpha-glucan branching enzyme activity"/>
    <property type="evidence" value="ECO:0007669"/>
    <property type="project" value="UniProtKB-UniRule"/>
</dbReference>
<dbReference type="UniPathway" id="UPA00164"/>
<evidence type="ECO:0000256" key="7">
    <source>
        <dbReference type="ARBA" id="ARBA00022679"/>
    </source>
</evidence>
<evidence type="ECO:0000256" key="8">
    <source>
        <dbReference type="ARBA" id="ARBA00023056"/>
    </source>
</evidence>
<dbReference type="PANTHER" id="PTHR43651:SF3">
    <property type="entry name" value="1,4-ALPHA-GLUCAN-BRANCHING ENZYME"/>
    <property type="match status" value="1"/>
</dbReference>
<dbReference type="InterPro" id="IPR044143">
    <property type="entry name" value="GlgB_N_E_set_prok"/>
</dbReference>
<dbReference type="EMBL" id="SORE01000002">
    <property type="protein sequence ID" value="TDY53880.1"/>
    <property type="molecule type" value="Genomic_DNA"/>
</dbReference>
<feature type="active site" description="Nucleophile" evidence="10 11">
    <location>
        <position position="424"/>
    </location>
</feature>
<dbReference type="Gene3D" id="2.60.40.1180">
    <property type="entry name" value="Golgi alpha-mannosidase II"/>
    <property type="match status" value="1"/>
</dbReference>
<dbReference type="FunFam" id="3.20.20.80:FF:000003">
    <property type="entry name" value="1,4-alpha-glucan branching enzyme GlgB"/>
    <property type="match status" value="1"/>
</dbReference>
<evidence type="ECO:0000256" key="6">
    <source>
        <dbReference type="ARBA" id="ARBA00022676"/>
    </source>
</evidence>
<dbReference type="HAMAP" id="MF_00685">
    <property type="entry name" value="GlgB"/>
    <property type="match status" value="1"/>
</dbReference>
<keyword evidence="6 10" id="KW-0328">Glycosyltransferase</keyword>
<comment type="pathway">
    <text evidence="3 10">Glycan biosynthesis; glycogen biosynthesis.</text>
</comment>
<evidence type="ECO:0000256" key="1">
    <source>
        <dbReference type="ARBA" id="ARBA00000826"/>
    </source>
</evidence>
<evidence type="ECO:0000259" key="12">
    <source>
        <dbReference type="SMART" id="SM00642"/>
    </source>
</evidence>
<dbReference type="NCBIfam" id="NF008967">
    <property type="entry name" value="PRK12313.1"/>
    <property type="match status" value="1"/>
</dbReference>
<dbReference type="FunFam" id="2.60.40.1180:FF:000002">
    <property type="entry name" value="1,4-alpha-glucan branching enzyme GlgB"/>
    <property type="match status" value="1"/>
</dbReference>